<dbReference type="InterPro" id="IPR027417">
    <property type="entry name" value="P-loop_NTPase"/>
</dbReference>
<keyword evidence="3" id="KW-1185">Reference proteome</keyword>
<evidence type="ECO:0000259" key="1">
    <source>
        <dbReference type="Pfam" id="PF21530"/>
    </source>
</evidence>
<dbReference type="InterPro" id="IPR049163">
    <property type="entry name" value="Pif1-like_2B_dom"/>
</dbReference>
<proteinExistence type="predicted"/>
<name>A0A4Y2V7A0_ARAVE</name>
<evidence type="ECO:0000313" key="3">
    <source>
        <dbReference type="Proteomes" id="UP000499080"/>
    </source>
</evidence>
<dbReference type="SUPFAM" id="SSF52540">
    <property type="entry name" value="P-loop containing nucleoside triphosphate hydrolases"/>
    <property type="match status" value="1"/>
</dbReference>
<dbReference type="PANTHER" id="PTHR10492">
    <property type="match status" value="1"/>
</dbReference>
<comment type="caution">
    <text evidence="2">The sequence shown here is derived from an EMBL/GenBank/DDBJ whole genome shotgun (WGS) entry which is preliminary data.</text>
</comment>
<feature type="domain" description="DNA helicase Pif1-like 2B" evidence="1">
    <location>
        <begin position="116"/>
        <end position="161"/>
    </location>
</feature>
<accession>A0A4Y2V7A0</accession>
<dbReference type="OrthoDB" id="6433710at2759"/>
<dbReference type="Pfam" id="PF21530">
    <property type="entry name" value="Pif1_2B_dom"/>
    <property type="match status" value="1"/>
</dbReference>
<organism evidence="2 3">
    <name type="scientific">Araneus ventricosus</name>
    <name type="common">Orbweaver spider</name>
    <name type="synonym">Epeira ventricosa</name>
    <dbReference type="NCBI Taxonomy" id="182803"/>
    <lineage>
        <taxon>Eukaryota</taxon>
        <taxon>Metazoa</taxon>
        <taxon>Ecdysozoa</taxon>
        <taxon>Arthropoda</taxon>
        <taxon>Chelicerata</taxon>
        <taxon>Arachnida</taxon>
        <taxon>Araneae</taxon>
        <taxon>Araneomorphae</taxon>
        <taxon>Entelegynae</taxon>
        <taxon>Araneoidea</taxon>
        <taxon>Araneidae</taxon>
        <taxon>Araneus</taxon>
    </lineage>
</organism>
<dbReference type="Proteomes" id="UP000499080">
    <property type="component" value="Unassembled WGS sequence"/>
</dbReference>
<dbReference type="EMBL" id="BGPR01043790">
    <property type="protein sequence ID" value="GBO20438.1"/>
    <property type="molecule type" value="Genomic_DNA"/>
</dbReference>
<dbReference type="PANTHER" id="PTHR10492:SF57">
    <property type="entry name" value="ATP-DEPENDENT DNA HELICASE"/>
    <property type="match status" value="1"/>
</dbReference>
<reference evidence="2 3" key="1">
    <citation type="journal article" date="2019" name="Sci. Rep.">
        <title>Orb-weaving spider Araneus ventricosus genome elucidates the spidroin gene catalogue.</title>
        <authorList>
            <person name="Kono N."/>
            <person name="Nakamura H."/>
            <person name="Ohtoshi R."/>
            <person name="Moran D.A.P."/>
            <person name="Shinohara A."/>
            <person name="Yoshida Y."/>
            <person name="Fujiwara M."/>
            <person name="Mori M."/>
            <person name="Tomita M."/>
            <person name="Arakawa K."/>
        </authorList>
    </citation>
    <scope>NUCLEOTIDE SEQUENCE [LARGE SCALE GENOMIC DNA]</scope>
</reference>
<dbReference type="AlphaFoldDB" id="A0A4Y2V7A0"/>
<gene>
    <name evidence="2" type="ORF">AVEN_40538_1</name>
</gene>
<evidence type="ECO:0000313" key="2">
    <source>
        <dbReference type="EMBL" id="GBO20438.1"/>
    </source>
</evidence>
<protein>
    <recommendedName>
        <fullName evidence="1">DNA helicase Pif1-like 2B domain-containing protein</fullName>
    </recommendedName>
</protein>
<sequence length="196" mass="22224">MRVHLTGDASIQQFAHNLLHLGNGEMAIDNEGFISLGNIGNIIITMEELKDTVFPNIKSNFQDKKWLCERDILSPTNDGVKIINNQLLKKFPCSSQIYKSVVTTVEANQAVEYPTEFLNSLEPSGIPAHKLELKIGAPILLLRNLDFPALCNGTRLIVKKLMPMLLKHYYFNRSFSRKSCLHSTYITHTIRCPIRI</sequence>